<feature type="transmembrane region" description="Helical" evidence="8">
    <location>
        <begin position="134"/>
        <end position="152"/>
    </location>
</feature>
<feature type="transmembrane region" description="Helical" evidence="8">
    <location>
        <begin position="55"/>
        <end position="74"/>
    </location>
</feature>
<dbReference type="EMBL" id="CP029550">
    <property type="protein sequence ID" value="AWN42720.1"/>
    <property type="molecule type" value="Genomic_DNA"/>
</dbReference>
<dbReference type="RefSeq" id="WP_109892868.1">
    <property type="nucleotide sequence ID" value="NZ_CP029550.1"/>
</dbReference>
<dbReference type="PANTHER" id="PTHR11706">
    <property type="entry name" value="SOLUTE CARRIER PROTEIN FAMILY 11 MEMBER"/>
    <property type="match status" value="1"/>
</dbReference>
<keyword evidence="3 8" id="KW-0812">Transmembrane</keyword>
<evidence type="ECO:0000256" key="1">
    <source>
        <dbReference type="ARBA" id="ARBA00004141"/>
    </source>
</evidence>
<evidence type="ECO:0000256" key="6">
    <source>
        <dbReference type="ARBA" id="ARBA00023136"/>
    </source>
</evidence>
<feature type="transmembrane region" description="Helical" evidence="8">
    <location>
        <begin position="201"/>
        <end position="220"/>
    </location>
</feature>
<dbReference type="Proteomes" id="UP000245926">
    <property type="component" value="Chromosome"/>
</dbReference>
<protein>
    <submittedName>
        <fullName evidence="9">Iron transporter</fullName>
    </submittedName>
</protein>
<evidence type="ECO:0000256" key="7">
    <source>
        <dbReference type="SAM" id="MobiDB-lite"/>
    </source>
</evidence>
<dbReference type="GO" id="GO:0005384">
    <property type="term" value="F:manganese ion transmembrane transporter activity"/>
    <property type="evidence" value="ECO:0007669"/>
    <property type="project" value="TreeGrafter"/>
</dbReference>
<keyword evidence="2" id="KW-0813">Transport</keyword>
<keyword evidence="6 8" id="KW-0472">Membrane</keyword>
<dbReference type="GO" id="GO:0034755">
    <property type="term" value="P:iron ion transmembrane transport"/>
    <property type="evidence" value="ECO:0007669"/>
    <property type="project" value="TreeGrafter"/>
</dbReference>
<keyword evidence="4" id="KW-0769">Symport</keyword>
<keyword evidence="5 8" id="KW-1133">Transmembrane helix</keyword>
<dbReference type="GO" id="GO:0015293">
    <property type="term" value="F:symporter activity"/>
    <property type="evidence" value="ECO:0007669"/>
    <property type="project" value="UniProtKB-KW"/>
</dbReference>
<feature type="compositionally biased region" description="Polar residues" evidence="7">
    <location>
        <begin position="1"/>
        <end position="13"/>
    </location>
</feature>
<evidence type="ECO:0000256" key="4">
    <source>
        <dbReference type="ARBA" id="ARBA00022847"/>
    </source>
</evidence>
<proteinExistence type="predicted"/>
<dbReference type="KEGG" id="mets:DK389_22200"/>
<dbReference type="AlphaFoldDB" id="A0A2U8WB97"/>
<evidence type="ECO:0000256" key="8">
    <source>
        <dbReference type="SAM" id="Phobius"/>
    </source>
</evidence>
<accession>A0A2U8WB97</accession>
<sequence length="437" mass="46096">MASSEQVSVTEQARSPAVGPTKPRLLKVLGPGLITGASDDDPSGIATYSQAGAQFGFSILWTLLFTYPLMCAVQEISARIGRTTGRGIAGNLRKHYPPALAFTILPLLFFANVVNLGADLGAMADALSLLSGGHRLLFVVLLGGLCVAMQMALKYTRYVSMLKWLTLSLLAYFGTALLVHVPWGEALRGLLVPTLQTDKTFWLTVVAVLGTTISPYLFFWQAAQEVEDTKIKPTRDPLRHAPGQASKALARIRLDTVIGMGFSNLVALAIMVTTAATLHAQGITDIQTSTDAAKALEPVVGRFAFVVFTLGIVGTGFLALPVLGGSAAYALGEFRRWPVGLERAPVEAKAFYATITVATLLGAALALSPISPIDALFWSAVVNGVLAAPVMTLLMLMAANPKIMGAFVITGPLRIIGWTATGAMLLAALTLGVMSLA</sequence>
<name>A0A2U8WB97_9HYPH</name>
<evidence type="ECO:0000256" key="3">
    <source>
        <dbReference type="ARBA" id="ARBA00022692"/>
    </source>
</evidence>
<dbReference type="InterPro" id="IPR001046">
    <property type="entry name" value="NRAMP_fam"/>
</dbReference>
<dbReference type="Pfam" id="PF01566">
    <property type="entry name" value="Nramp"/>
    <property type="match status" value="1"/>
</dbReference>
<comment type="subcellular location">
    <subcellularLocation>
        <location evidence="1">Membrane</location>
        <topology evidence="1">Multi-pass membrane protein</topology>
    </subcellularLocation>
</comment>
<feature type="transmembrane region" description="Helical" evidence="8">
    <location>
        <begin position="303"/>
        <end position="329"/>
    </location>
</feature>
<dbReference type="OrthoDB" id="9787548at2"/>
<feature type="transmembrane region" description="Helical" evidence="8">
    <location>
        <begin position="411"/>
        <end position="434"/>
    </location>
</feature>
<feature type="transmembrane region" description="Helical" evidence="8">
    <location>
        <begin position="95"/>
        <end position="114"/>
    </location>
</feature>
<feature type="transmembrane region" description="Helical" evidence="8">
    <location>
        <begin position="257"/>
        <end position="283"/>
    </location>
</feature>
<evidence type="ECO:0000256" key="5">
    <source>
        <dbReference type="ARBA" id="ARBA00022989"/>
    </source>
</evidence>
<keyword evidence="10" id="KW-1185">Reference proteome</keyword>
<evidence type="ECO:0000313" key="10">
    <source>
        <dbReference type="Proteomes" id="UP000245926"/>
    </source>
</evidence>
<dbReference type="GO" id="GO:0015086">
    <property type="term" value="F:cadmium ion transmembrane transporter activity"/>
    <property type="evidence" value="ECO:0007669"/>
    <property type="project" value="TreeGrafter"/>
</dbReference>
<organism evidence="9 10">
    <name type="scientific">Methylobacterium durans</name>
    <dbReference type="NCBI Taxonomy" id="2202825"/>
    <lineage>
        <taxon>Bacteria</taxon>
        <taxon>Pseudomonadati</taxon>
        <taxon>Pseudomonadota</taxon>
        <taxon>Alphaproteobacteria</taxon>
        <taxon>Hyphomicrobiales</taxon>
        <taxon>Methylobacteriaceae</taxon>
        <taxon>Methylobacterium</taxon>
    </lineage>
</organism>
<gene>
    <name evidence="9" type="ORF">DK389_22200</name>
</gene>
<feature type="transmembrane region" description="Helical" evidence="8">
    <location>
        <begin position="376"/>
        <end position="399"/>
    </location>
</feature>
<feature type="transmembrane region" description="Helical" evidence="8">
    <location>
        <begin position="164"/>
        <end position="181"/>
    </location>
</feature>
<evidence type="ECO:0000313" key="9">
    <source>
        <dbReference type="EMBL" id="AWN42720.1"/>
    </source>
</evidence>
<dbReference type="GO" id="GO:0005886">
    <property type="term" value="C:plasma membrane"/>
    <property type="evidence" value="ECO:0007669"/>
    <property type="project" value="TreeGrafter"/>
</dbReference>
<feature type="region of interest" description="Disordered" evidence="7">
    <location>
        <begin position="1"/>
        <end position="24"/>
    </location>
</feature>
<reference evidence="10" key="1">
    <citation type="submission" date="2018-05" db="EMBL/GenBank/DDBJ databases">
        <title>Complete Genome Sequence of Methylobacterium sp. 17SD2-17.</title>
        <authorList>
            <person name="Srinivasan S."/>
        </authorList>
    </citation>
    <scope>NUCLEOTIDE SEQUENCE [LARGE SCALE GENOMIC DNA]</scope>
    <source>
        <strain evidence="10">17SD2-17</strain>
    </source>
</reference>
<evidence type="ECO:0000256" key="2">
    <source>
        <dbReference type="ARBA" id="ARBA00022448"/>
    </source>
</evidence>
<dbReference type="PANTHER" id="PTHR11706:SF33">
    <property type="entry name" value="NATURAL RESISTANCE-ASSOCIATED MACROPHAGE PROTEIN 2"/>
    <property type="match status" value="1"/>
</dbReference>
<feature type="transmembrane region" description="Helical" evidence="8">
    <location>
        <begin position="350"/>
        <end position="370"/>
    </location>
</feature>